<dbReference type="Gene3D" id="1.10.10.60">
    <property type="entry name" value="Homeodomain-like"/>
    <property type="match status" value="1"/>
</dbReference>
<proteinExistence type="predicted"/>
<gene>
    <name evidence="7" type="ORF">SAMN05216474_3146</name>
</gene>
<dbReference type="SUPFAM" id="SSF46689">
    <property type="entry name" value="Homeodomain-like"/>
    <property type="match status" value="1"/>
</dbReference>
<dbReference type="InterPro" id="IPR003593">
    <property type="entry name" value="AAA+_ATPase"/>
</dbReference>
<dbReference type="InterPro" id="IPR025662">
    <property type="entry name" value="Sigma_54_int_dom_ATP-bd_1"/>
</dbReference>
<dbReference type="RefSeq" id="WP_090253392.1">
    <property type="nucleotide sequence ID" value="NZ_FPAS01000008.1"/>
</dbReference>
<dbReference type="PROSITE" id="PS00675">
    <property type="entry name" value="SIGMA54_INTERACT_1"/>
    <property type="match status" value="1"/>
</dbReference>
<dbReference type="GO" id="GO:0043565">
    <property type="term" value="F:sequence-specific DNA binding"/>
    <property type="evidence" value="ECO:0007669"/>
    <property type="project" value="InterPro"/>
</dbReference>
<dbReference type="GO" id="GO:0005524">
    <property type="term" value="F:ATP binding"/>
    <property type="evidence" value="ECO:0007669"/>
    <property type="project" value="UniProtKB-KW"/>
</dbReference>
<sequence length="420" mass="48086">MTIQQIKQRFGIIGNATLLNRALEVAAQVAPTDISVLVTGESGTGKEIIPQVIHQLSSRKHGEYIAVNCGAIPEGTIDSELFGHEKGAFTGASGSRKGYFEVADGGTIFLDEVAELPMQTQVRLLRVLETGEFIRVGSSKVIKTDVRVVAATNENMMQAIQKGKFREDLLYRLSTVPIQLPPLRDRQDDIHLLFRKFAHDFAEKYRMPAVKLTDEAVELMLNYPWPGNIRQLKNIAEQISVIENERLLTPEILRQYLPESPHSNLPAIVNKEKEKDEFYSDRELMYKFLFDMKNDLNELKKLVVEILNNNSEVNLSANQRDVLNKMYEDYQSDSPNNFLPSTVVNRDNDYSSSKDDEVRIIEDDYEEHIEVEESLSLEDREKELIQKALEKHNGKRKYAAKELGISERTLYRKIKEFHLK</sequence>
<dbReference type="InterPro" id="IPR025944">
    <property type="entry name" value="Sigma_54_int_dom_CS"/>
</dbReference>
<dbReference type="Pfam" id="PF25601">
    <property type="entry name" value="AAA_lid_14"/>
    <property type="match status" value="1"/>
</dbReference>
<dbReference type="SUPFAM" id="SSF52540">
    <property type="entry name" value="P-loop containing nucleoside triphosphate hydrolases"/>
    <property type="match status" value="1"/>
</dbReference>
<dbReference type="PROSITE" id="PS00688">
    <property type="entry name" value="SIGMA54_INTERACT_3"/>
    <property type="match status" value="1"/>
</dbReference>
<evidence type="ECO:0000259" key="6">
    <source>
        <dbReference type="PROSITE" id="PS50045"/>
    </source>
</evidence>
<dbReference type="PROSITE" id="PS00676">
    <property type="entry name" value="SIGMA54_INTERACT_2"/>
    <property type="match status" value="1"/>
</dbReference>
<evidence type="ECO:0000313" key="7">
    <source>
        <dbReference type="EMBL" id="SFT91565.1"/>
    </source>
</evidence>
<keyword evidence="1" id="KW-0547">Nucleotide-binding</keyword>
<protein>
    <submittedName>
        <fullName evidence="7">Transcriptional regulator</fullName>
    </submittedName>
</protein>
<evidence type="ECO:0000256" key="1">
    <source>
        <dbReference type="ARBA" id="ARBA00022741"/>
    </source>
</evidence>
<dbReference type="Pfam" id="PF00158">
    <property type="entry name" value="Sigma54_activat"/>
    <property type="match status" value="1"/>
</dbReference>
<dbReference type="CDD" id="cd00009">
    <property type="entry name" value="AAA"/>
    <property type="match status" value="1"/>
</dbReference>
<keyword evidence="2" id="KW-0067">ATP-binding</keyword>
<dbReference type="InterPro" id="IPR058031">
    <property type="entry name" value="AAA_lid_NorR"/>
</dbReference>
<dbReference type="InterPro" id="IPR009057">
    <property type="entry name" value="Homeodomain-like_sf"/>
</dbReference>
<dbReference type="PRINTS" id="PR01590">
    <property type="entry name" value="HTHFIS"/>
</dbReference>
<dbReference type="PANTHER" id="PTHR32071:SF121">
    <property type="entry name" value="SIGMA L-DEPENDENT TRANSCRIPTIONAL REGULATOR YQIR-RELATED"/>
    <property type="match status" value="1"/>
</dbReference>
<evidence type="ECO:0000313" key="8">
    <source>
        <dbReference type="Proteomes" id="UP000236454"/>
    </source>
</evidence>
<dbReference type="EMBL" id="FPAS01000008">
    <property type="protein sequence ID" value="SFT91565.1"/>
    <property type="molecule type" value="Genomic_DNA"/>
</dbReference>
<dbReference type="AlphaFoldDB" id="A0A1I7BWK6"/>
<organism evidence="7 8">
    <name type="scientific">Lishizhenia tianjinensis</name>
    <dbReference type="NCBI Taxonomy" id="477690"/>
    <lineage>
        <taxon>Bacteria</taxon>
        <taxon>Pseudomonadati</taxon>
        <taxon>Bacteroidota</taxon>
        <taxon>Flavobacteriia</taxon>
        <taxon>Flavobacteriales</taxon>
        <taxon>Crocinitomicaceae</taxon>
        <taxon>Lishizhenia</taxon>
    </lineage>
</organism>
<dbReference type="InterPro" id="IPR025943">
    <property type="entry name" value="Sigma_54_int_dom_ATP-bd_2"/>
</dbReference>
<dbReference type="InterPro" id="IPR002078">
    <property type="entry name" value="Sigma_54_int"/>
</dbReference>
<evidence type="ECO:0000256" key="5">
    <source>
        <dbReference type="ARBA" id="ARBA00023163"/>
    </source>
</evidence>
<evidence type="ECO:0000256" key="4">
    <source>
        <dbReference type="ARBA" id="ARBA00023125"/>
    </source>
</evidence>
<keyword evidence="8" id="KW-1185">Reference proteome</keyword>
<dbReference type="Proteomes" id="UP000236454">
    <property type="component" value="Unassembled WGS sequence"/>
</dbReference>
<dbReference type="GO" id="GO:0006355">
    <property type="term" value="P:regulation of DNA-templated transcription"/>
    <property type="evidence" value="ECO:0007669"/>
    <property type="project" value="InterPro"/>
</dbReference>
<dbReference type="InterPro" id="IPR002197">
    <property type="entry name" value="HTH_Fis"/>
</dbReference>
<dbReference type="SMART" id="SM00382">
    <property type="entry name" value="AAA"/>
    <property type="match status" value="1"/>
</dbReference>
<accession>A0A1I7BWK6</accession>
<evidence type="ECO:0000256" key="3">
    <source>
        <dbReference type="ARBA" id="ARBA00023015"/>
    </source>
</evidence>
<name>A0A1I7BWK6_9FLAO</name>
<feature type="domain" description="Sigma-54 factor interaction" evidence="6">
    <location>
        <begin position="12"/>
        <end position="241"/>
    </location>
</feature>
<dbReference type="PANTHER" id="PTHR32071">
    <property type="entry name" value="TRANSCRIPTIONAL REGULATORY PROTEIN"/>
    <property type="match status" value="1"/>
</dbReference>
<evidence type="ECO:0000256" key="2">
    <source>
        <dbReference type="ARBA" id="ARBA00022840"/>
    </source>
</evidence>
<reference evidence="7 8" key="1">
    <citation type="submission" date="2016-10" db="EMBL/GenBank/DDBJ databases">
        <authorList>
            <person name="de Groot N.N."/>
        </authorList>
    </citation>
    <scope>NUCLEOTIDE SEQUENCE [LARGE SCALE GENOMIC DNA]</scope>
    <source>
        <strain evidence="7 8">CGMCC 1.7005</strain>
    </source>
</reference>
<dbReference type="Gene3D" id="3.40.50.300">
    <property type="entry name" value="P-loop containing nucleotide triphosphate hydrolases"/>
    <property type="match status" value="1"/>
</dbReference>
<dbReference type="FunFam" id="3.40.50.300:FF:000006">
    <property type="entry name" value="DNA-binding transcriptional regulator NtrC"/>
    <property type="match status" value="1"/>
</dbReference>
<dbReference type="Gene3D" id="1.10.8.60">
    <property type="match status" value="1"/>
</dbReference>
<dbReference type="PROSITE" id="PS50045">
    <property type="entry name" value="SIGMA54_INTERACT_4"/>
    <property type="match status" value="1"/>
</dbReference>
<keyword evidence="5" id="KW-0804">Transcription</keyword>
<keyword evidence="3" id="KW-0805">Transcription regulation</keyword>
<keyword evidence="4" id="KW-0238">DNA-binding</keyword>
<dbReference type="InterPro" id="IPR027417">
    <property type="entry name" value="P-loop_NTPase"/>
</dbReference>
<dbReference type="Pfam" id="PF02954">
    <property type="entry name" value="HTH_8"/>
    <property type="match status" value="1"/>
</dbReference>
<dbReference type="STRING" id="477690.SAMN05216474_3146"/>
<dbReference type="OrthoDB" id="5401077at2"/>